<proteinExistence type="predicted"/>
<evidence type="ECO:0000313" key="2">
    <source>
        <dbReference type="Proteomes" id="UP000659697"/>
    </source>
</evidence>
<name>A0ABQ3KV28_9ALTE</name>
<reference evidence="2" key="1">
    <citation type="journal article" date="2019" name="Int. J. Syst. Evol. Microbiol.">
        <title>The Global Catalogue of Microorganisms (GCM) 10K type strain sequencing project: providing services to taxonomists for standard genome sequencing and annotation.</title>
        <authorList>
            <consortium name="The Broad Institute Genomics Platform"/>
            <consortium name="The Broad Institute Genome Sequencing Center for Infectious Disease"/>
            <person name="Wu L."/>
            <person name="Ma J."/>
        </authorList>
    </citation>
    <scope>NUCLEOTIDE SEQUENCE [LARGE SCALE GENOMIC DNA]</scope>
    <source>
        <strain evidence="2">CGMCC 1.7003</strain>
    </source>
</reference>
<keyword evidence="2" id="KW-1185">Reference proteome</keyword>
<accession>A0ABQ3KV28</accession>
<comment type="caution">
    <text evidence="1">The sequence shown here is derived from an EMBL/GenBank/DDBJ whole genome shotgun (WGS) entry which is preliminary data.</text>
</comment>
<gene>
    <name evidence="1" type="ORF">GCM10010919_08920</name>
</gene>
<organism evidence="1 2">
    <name type="scientific">Alishewanella longhuensis</name>
    <dbReference type="NCBI Taxonomy" id="1091037"/>
    <lineage>
        <taxon>Bacteria</taxon>
        <taxon>Pseudomonadati</taxon>
        <taxon>Pseudomonadota</taxon>
        <taxon>Gammaproteobacteria</taxon>
        <taxon>Alteromonadales</taxon>
        <taxon>Alteromonadaceae</taxon>
        <taxon>Alishewanella</taxon>
    </lineage>
</organism>
<evidence type="ECO:0000313" key="1">
    <source>
        <dbReference type="EMBL" id="GHG63322.1"/>
    </source>
</evidence>
<protein>
    <recommendedName>
        <fullName evidence="3">VOC domain-containing protein</fullName>
    </recommendedName>
</protein>
<dbReference type="Proteomes" id="UP000659697">
    <property type="component" value="Unassembled WGS sequence"/>
</dbReference>
<sequence length="150" mass="16910">MIKHISIGAKNPARTANYLAQFWQVKALPFPMYDDSFVVFLGEDTSSCIEVYPLGELLLNDDISLPVLDRSKPISAGPFHAAISVSVSEQQIACICDEAGWRYRKVDRGGFFQVVEVWVENNTLFEILTPPMAAAYEQFSNISNWQRIFS</sequence>
<evidence type="ECO:0008006" key="3">
    <source>
        <dbReference type="Google" id="ProtNLM"/>
    </source>
</evidence>
<dbReference type="RefSeq" id="WP_189430669.1">
    <property type="nucleotide sequence ID" value="NZ_BNAO01000002.1"/>
</dbReference>
<dbReference type="EMBL" id="BNAO01000002">
    <property type="protein sequence ID" value="GHG63322.1"/>
    <property type="molecule type" value="Genomic_DNA"/>
</dbReference>